<evidence type="ECO:0000259" key="2">
    <source>
        <dbReference type="PROSITE" id="PS50188"/>
    </source>
</evidence>
<sequence>MFNCLTRGILDCFQGPSITVTNNYSQLIENRCGIRLDSRNSGSDVVILKNGTRICGSGGAISNIPIEQNKAYFEVKIQQLGIWGIGLANRSANFNEIPLKENSWFLKDDGSLWGNGEHVGKVDLSFEEGDTIGVAFDHVDLKFYHNSNIITDTITSVRGQVFPLLFVDSNAILDVRFKSFQVNPPPGYEEIMVEQTLL</sequence>
<dbReference type="RefSeq" id="XP_024500520.1">
    <property type="nucleotide sequence ID" value="XM_024646327.1"/>
</dbReference>
<evidence type="ECO:0000313" key="4">
    <source>
        <dbReference type="Proteomes" id="UP000035682"/>
    </source>
</evidence>
<evidence type="ECO:0000313" key="5">
    <source>
        <dbReference type="WBParaSite" id="SRAE_0000043700.1"/>
    </source>
</evidence>
<dbReference type="EMBL" id="LN609406">
    <property type="protein sequence ID" value="CEF61311.1"/>
    <property type="molecule type" value="Genomic_DNA"/>
</dbReference>
<evidence type="ECO:0000313" key="3">
    <source>
        <dbReference type="EMBL" id="CEF61311.1"/>
    </source>
</evidence>
<protein>
    <recommendedName>
        <fullName evidence="1">SPRY domain-containing protein 7</fullName>
    </recommendedName>
</protein>
<dbReference type="Pfam" id="PF00622">
    <property type="entry name" value="SPRY"/>
    <property type="match status" value="1"/>
</dbReference>
<dbReference type="GeneID" id="36373679"/>
<organism evidence="3">
    <name type="scientific">Strongyloides ratti</name>
    <name type="common">Parasitic roundworm</name>
    <dbReference type="NCBI Taxonomy" id="34506"/>
    <lineage>
        <taxon>Eukaryota</taxon>
        <taxon>Metazoa</taxon>
        <taxon>Ecdysozoa</taxon>
        <taxon>Nematoda</taxon>
        <taxon>Chromadorea</taxon>
        <taxon>Rhabditida</taxon>
        <taxon>Tylenchina</taxon>
        <taxon>Panagrolaimomorpha</taxon>
        <taxon>Strongyloidoidea</taxon>
        <taxon>Strongyloididae</taxon>
        <taxon>Strongyloides</taxon>
    </lineage>
</organism>
<dbReference type="SUPFAM" id="SSF49899">
    <property type="entry name" value="Concanavalin A-like lectins/glucanases"/>
    <property type="match status" value="1"/>
</dbReference>
<dbReference type="InterPro" id="IPR043136">
    <property type="entry name" value="B30.2/SPRY_sf"/>
</dbReference>
<dbReference type="AlphaFoldDB" id="A0A090KV72"/>
<dbReference type="Gene3D" id="2.60.120.920">
    <property type="match status" value="1"/>
</dbReference>
<reference evidence="4" key="2">
    <citation type="submission" date="2014-09" db="EMBL/GenBank/DDBJ databases">
        <authorList>
            <person name="Martin A.A."/>
        </authorList>
    </citation>
    <scope>NUCLEOTIDE SEQUENCE</scope>
    <source>
        <strain evidence="4">ED321</strain>
    </source>
</reference>
<evidence type="ECO:0000256" key="1">
    <source>
        <dbReference type="ARBA" id="ARBA00021772"/>
    </source>
</evidence>
<dbReference type="SMART" id="SM00449">
    <property type="entry name" value="SPRY"/>
    <property type="match status" value="1"/>
</dbReference>
<dbReference type="Proteomes" id="UP000035682">
    <property type="component" value="Unplaced"/>
</dbReference>
<feature type="domain" description="B30.2/SPRY" evidence="2">
    <location>
        <begin position="1"/>
        <end position="182"/>
    </location>
</feature>
<keyword evidence="4" id="KW-1185">Reference proteome</keyword>
<dbReference type="InterPro" id="IPR003877">
    <property type="entry name" value="SPRY_dom"/>
</dbReference>
<dbReference type="InterPro" id="IPR013320">
    <property type="entry name" value="ConA-like_dom_sf"/>
</dbReference>
<dbReference type="PANTHER" id="PTHR20951:SF2">
    <property type="entry name" value="SPRY DOMAIN-CONTAINING PROTEIN 7"/>
    <property type="match status" value="1"/>
</dbReference>
<dbReference type="InterPro" id="IPR001870">
    <property type="entry name" value="B30.2/SPRY"/>
</dbReference>
<reference evidence="5" key="3">
    <citation type="submission" date="2020-12" db="UniProtKB">
        <authorList>
            <consortium name="WormBaseParasite"/>
        </authorList>
    </citation>
    <scope>IDENTIFICATION</scope>
</reference>
<dbReference type="OMA" id="HMGNEVV"/>
<dbReference type="WBParaSite" id="SRAE_0000043700.1">
    <property type="protein sequence ID" value="SRAE_0000043700.1"/>
    <property type="gene ID" value="WBGene00256181"/>
</dbReference>
<gene>
    <name evidence="3 5 6" type="ORF">SRAE_0000043700</name>
</gene>
<dbReference type="WormBase" id="SRAE_0000043700">
    <property type="protein sequence ID" value="SRP03371"/>
    <property type="gene ID" value="WBGene00256181"/>
</dbReference>
<dbReference type="PROSITE" id="PS50188">
    <property type="entry name" value="B302_SPRY"/>
    <property type="match status" value="1"/>
</dbReference>
<accession>A0A090KV72</accession>
<proteinExistence type="predicted"/>
<name>A0A090KV72_STRRB</name>
<dbReference type="InterPro" id="IPR035766">
    <property type="entry name" value="SPRYD7"/>
</dbReference>
<dbReference type="GO" id="GO:0030246">
    <property type="term" value="F:carbohydrate binding"/>
    <property type="evidence" value="ECO:0007669"/>
    <property type="project" value="UniProtKB-KW"/>
</dbReference>
<evidence type="ECO:0000313" key="6">
    <source>
        <dbReference type="WormBase" id="SRAE_0000043700"/>
    </source>
</evidence>
<keyword evidence="3" id="KW-0675">Receptor</keyword>
<keyword evidence="3" id="KW-0430">Lectin</keyword>
<dbReference type="OrthoDB" id="40953at2759"/>
<reference evidence="3" key="1">
    <citation type="submission" date="2014-09" db="EMBL/GenBank/DDBJ databases">
        <authorList>
            <person name="Aslett A.Martin."/>
        </authorList>
    </citation>
    <scope>NUCLEOTIDE SEQUENCE</scope>
    <source>
        <strain evidence="3">ED321 Heterogonic</strain>
    </source>
</reference>
<dbReference type="CDD" id="cd12880">
    <property type="entry name" value="SPRYD7"/>
    <property type="match status" value="1"/>
</dbReference>
<dbReference type="CTD" id="36373679"/>
<dbReference type="PANTHER" id="PTHR20951">
    <property type="entry name" value="C13ORF1 PROTEIN-RELATED"/>
    <property type="match status" value="1"/>
</dbReference>